<feature type="transmembrane region" description="Helical" evidence="1">
    <location>
        <begin position="12"/>
        <end position="30"/>
    </location>
</feature>
<evidence type="ECO:0000256" key="1">
    <source>
        <dbReference type="SAM" id="Phobius"/>
    </source>
</evidence>
<protein>
    <recommendedName>
        <fullName evidence="4">DUF4760 domain-containing protein</fullName>
    </recommendedName>
</protein>
<sequence length="232" mass="25950">MKAYLYRWATTHIGACAIGILIGCAVFHLPQFACGPFRTEQFPIWLAGIGGIAAAIATFQAAWAALHSASIERTDKVRELKLKQQAIASAYLNPIYVLASNGEAWKILAKDSRITLYNLARRLAIYDTSMLDSLLSKIDIFDANEARIFGQAYTMINFLSLQAKAIYEEIPKWPDPKKQQQRDFLVSELTDLADYARHAWLAFNKLGEDQPPLKDPVVHGQEYAARELSATT</sequence>
<evidence type="ECO:0000313" key="3">
    <source>
        <dbReference type="Proteomes" id="UP000267077"/>
    </source>
</evidence>
<comment type="caution">
    <text evidence="2">The sequence shown here is derived from an EMBL/GenBank/DDBJ whole genome shotgun (WGS) entry which is preliminary data.</text>
</comment>
<dbReference type="PROSITE" id="PS51257">
    <property type="entry name" value="PROKAR_LIPOPROTEIN"/>
    <property type="match status" value="1"/>
</dbReference>
<evidence type="ECO:0000313" key="2">
    <source>
        <dbReference type="EMBL" id="RUL66011.1"/>
    </source>
</evidence>
<dbReference type="Proteomes" id="UP000267077">
    <property type="component" value="Unassembled WGS sequence"/>
</dbReference>
<keyword evidence="1" id="KW-0812">Transmembrane</keyword>
<reference evidence="2 3" key="1">
    <citation type="submission" date="2018-12" db="EMBL/GenBank/DDBJ databases">
        <title>Dyella dinghuensis sp. nov. DHOA06 and Dyella choica sp. nov. 4M-K27, isolated from forest soil.</title>
        <authorList>
            <person name="Qiu L.-H."/>
            <person name="Gao Z.-H."/>
        </authorList>
    </citation>
    <scope>NUCLEOTIDE SEQUENCE [LARGE SCALE GENOMIC DNA]</scope>
    <source>
        <strain evidence="2 3">DHOA06</strain>
    </source>
</reference>
<feature type="transmembrane region" description="Helical" evidence="1">
    <location>
        <begin position="42"/>
        <end position="66"/>
    </location>
</feature>
<keyword evidence="1" id="KW-0472">Membrane</keyword>
<dbReference type="RefSeq" id="WP_126672638.1">
    <property type="nucleotide sequence ID" value="NZ_RYZR01000003.1"/>
</dbReference>
<organism evidence="2 3">
    <name type="scientific">Dyella dinghuensis</name>
    <dbReference type="NCBI Taxonomy" id="1920169"/>
    <lineage>
        <taxon>Bacteria</taxon>
        <taxon>Pseudomonadati</taxon>
        <taxon>Pseudomonadota</taxon>
        <taxon>Gammaproteobacteria</taxon>
        <taxon>Lysobacterales</taxon>
        <taxon>Rhodanobacteraceae</taxon>
        <taxon>Dyella</taxon>
    </lineage>
</organism>
<keyword evidence="1" id="KW-1133">Transmembrane helix</keyword>
<dbReference type="AlphaFoldDB" id="A0A3S0QYJ5"/>
<evidence type="ECO:0008006" key="4">
    <source>
        <dbReference type="Google" id="ProtNLM"/>
    </source>
</evidence>
<keyword evidence="3" id="KW-1185">Reference proteome</keyword>
<accession>A0A3S0QYJ5</accession>
<name>A0A3S0QYJ5_9GAMM</name>
<proteinExistence type="predicted"/>
<gene>
    <name evidence="2" type="ORF">EKH79_04765</name>
</gene>
<dbReference type="EMBL" id="RYZR01000003">
    <property type="protein sequence ID" value="RUL66011.1"/>
    <property type="molecule type" value="Genomic_DNA"/>
</dbReference>